<dbReference type="Gene3D" id="2.30.110.50">
    <property type="match status" value="1"/>
</dbReference>
<dbReference type="Gene3D" id="2.40.50.230">
    <property type="entry name" value="Gp5 N-terminal domain"/>
    <property type="match status" value="1"/>
</dbReference>
<protein>
    <submittedName>
        <fullName evidence="6">Rhs element Vgr protein</fullName>
    </submittedName>
</protein>
<dbReference type="Pfam" id="PF13296">
    <property type="entry name" value="T6SS_Vgr"/>
    <property type="match status" value="1"/>
</dbReference>
<dbReference type="RefSeq" id="WP_234987142.1">
    <property type="nucleotide sequence ID" value="NZ_FRCA01000023.1"/>
</dbReference>
<gene>
    <name evidence="6" type="ORF">SAMN05660971_04421</name>
</gene>
<dbReference type="Pfam" id="PF10106">
    <property type="entry name" value="DUF2345"/>
    <property type="match status" value="1"/>
</dbReference>
<evidence type="ECO:0000259" key="3">
    <source>
        <dbReference type="Pfam" id="PF04717"/>
    </source>
</evidence>
<sequence length="531" mass="58640">MGGRQTIRFHRHATETEDSITQWSGVRQQQPTRVSLASFDYKQPGLEKRSGLETVRDQGNLPEMEVYDYPGEYYYHGHERGERLTLNRLEALESQAKRFRGSGGARQLQVGQWFELSQHARHASGINSRGDESERQFLVLGLNIHAESALPVSAHLKTLPGSLQPQIDAAFDAHGLNDDRQDDEEYRDNYRRVGTGHYLVDFESQRLSQSYRSFLDHPRPVIGGPQTATVVGPEGEEIHTDSLNRVKIQFHWDRQGRRDASSSCWVRVSQPNASGRWGGVFVPRIGQEVIVDFLEGDADRPLITGRVYNGDQTPDWHSNGLLSGFKTSTYRGGKFNELVFDDATDQERVKLNSEHSKSQLNLGYLIHQQGNTRGAFRGTGFELRTDAYGAVRANQGLLLSSWGQIGANGEQLDMTQAQQQLQSASQLADSLSESATGHNAEPLETRRDIKQASEDAKGRYGIAESSGQVDFNTAQGAAQGGRGEAARLDAPWLHATSPAGIAMSTPESTHLAQGKSLSVTSGEDINLATGK</sequence>
<feature type="non-terminal residue" evidence="6">
    <location>
        <position position="531"/>
    </location>
</feature>
<comment type="similarity">
    <text evidence="1">Belongs to the VgrG protein family.</text>
</comment>
<dbReference type="NCBIfam" id="TIGR01646">
    <property type="entry name" value="vgr_GE"/>
    <property type="match status" value="1"/>
</dbReference>
<dbReference type="InterPro" id="IPR017847">
    <property type="entry name" value="T6SS_RhsGE_Vgr_subset"/>
</dbReference>
<dbReference type="SUPFAM" id="SSF69279">
    <property type="entry name" value="Phage tail proteins"/>
    <property type="match status" value="1"/>
</dbReference>
<feature type="region of interest" description="Disordered" evidence="2">
    <location>
        <begin position="416"/>
        <end position="447"/>
    </location>
</feature>
<dbReference type="Pfam" id="PF05954">
    <property type="entry name" value="Phage_GPD"/>
    <property type="match status" value="1"/>
</dbReference>
<dbReference type="InterPro" id="IPR006531">
    <property type="entry name" value="Gp5/Vgr_OB"/>
</dbReference>
<dbReference type="AlphaFoldDB" id="A0A1M7N0D3"/>
<dbReference type="Pfam" id="PF04717">
    <property type="entry name" value="Phage_base_V"/>
    <property type="match status" value="1"/>
</dbReference>
<feature type="compositionally biased region" description="Low complexity" evidence="2">
    <location>
        <begin position="416"/>
        <end position="435"/>
    </location>
</feature>
<reference evidence="6 7" key="1">
    <citation type="submission" date="2016-11" db="EMBL/GenBank/DDBJ databases">
        <authorList>
            <person name="Jaros S."/>
            <person name="Januszkiewicz K."/>
            <person name="Wedrychowicz H."/>
        </authorList>
    </citation>
    <scope>NUCLEOTIDE SEQUENCE [LARGE SCALE GENOMIC DNA]</scope>
    <source>
        <strain evidence="6 7">DSM 4740</strain>
    </source>
</reference>
<dbReference type="InterPro" id="IPR018769">
    <property type="entry name" value="VgrG2_DUF2345"/>
</dbReference>
<organism evidence="6 7">
    <name type="scientific">Halomonas cupida</name>
    <dbReference type="NCBI Taxonomy" id="44933"/>
    <lineage>
        <taxon>Bacteria</taxon>
        <taxon>Pseudomonadati</taxon>
        <taxon>Pseudomonadota</taxon>
        <taxon>Gammaproteobacteria</taxon>
        <taxon>Oceanospirillales</taxon>
        <taxon>Halomonadaceae</taxon>
        <taxon>Halomonas</taxon>
    </lineage>
</organism>
<evidence type="ECO:0000313" key="7">
    <source>
        <dbReference type="Proteomes" id="UP000184123"/>
    </source>
</evidence>
<evidence type="ECO:0000259" key="4">
    <source>
        <dbReference type="Pfam" id="PF10106"/>
    </source>
</evidence>
<evidence type="ECO:0000259" key="5">
    <source>
        <dbReference type="Pfam" id="PF13296"/>
    </source>
</evidence>
<dbReference type="SUPFAM" id="SSF69349">
    <property type="entry name" value="Phage fibre proteins"/>
    <property type="match status" value="1"/>
</dbReference>
<dbReference type="InterPro" id="IPR028244">
    <property type="entry name" value="T6SS_Rhs_Vgr_dom"/>
</dbReference>
<accession>A0A1M7N0D3</accession>
<dbReference type="EMBL" id="FRCA01000023">
    <property type="protein sequence ID" value="SHM96946.1"/>
    <property type="molecule type" value="Genomic_DNA"/>
</dbReference>
<dbReference type="InterPro" id="IPR006533">
    <property type="entry name" value="T6SS_Vgr_RhsGE"/>
</dbReference>
<dbReference type="STRING" id="44933.SAMN05660971_04421"/>
<feature type="domain" description="Gp5/Type VI secretion system Vgr protein OB-fold" evidence="3">
    <location>
        <begin position="239"/>
        <end position="308"/>
    </location>
</feature>
<feature type="domain" description="Putative type VI secretion system Rhs element associated Vgr" evidence="5">
    <location>
        <begin position="330"/>
        <end position="435"/>
    </location>
</feature>
<dbReference type="NCBIfam" id="TIGR03361">
    <property type="entry name" value="VI_Rhs_Vgr"/>
    <property type="match status" value="1"/>
</dbReference>
<evidence type="ECO:0000256" key="2">
    <source>
        <dbReference type="SAM" id="MobiDB-lite"/>
    </source>
</evidence>
<dbReference type="SUPFAM" id="SSF69255">
    <property type="entry name" value="gp5 N-terminal domain-like"/>
    <property type="match status" value="1"/>
</dbReference>
<evidence type="ECO:0000313" key="6">
    <source>
        <dbReference type="EMBL" id="SHM96946.1"/>
    </source>
</evidence>
<dbReference type="InterPro" id="IPR037026">
    <property type="entry name" value="Vgr_OB-fold_dom_sf"/>
</dbReference>
<proteinExistence type="inferred from homology"/>
<dbReference type="Proteomes" id="UP000184123">
    <property type="component" value="Unassembled WGS sequence"/>
</dbReference>
<feature type="domain" description="DUF2345" evidence="4">
    <location>
        <begin position="482"/>
        <end position="531"/>
    </location>
</feature>
<evidence type="ECO:0000256" key="1">
    <source>
        <dbReference type="ARBA" id="ARBA00005558"/>
    </source>
</evidence>
<name>A0A1M7N0D3_9GAMM</name>